<keyword evidence="6" id="KW-0479">Metal-binding</keyword>
<evidence type="ECO:0000256" key="4">
    <source>
        <dbReference type="ARBA" id="ARBA00022679"/>
    </source>
</evidence>
<feature type="transmembrane region" description="Helical" evidence="12">
    <location>
        <begin position="232"/>
        <end position="249"/>
    </location>
</feature>
<evidence type="ECO:0000256" key="7">
    <source>
        <dbReference type="ARBA" id="ARBA00022771"/>
    </source>
</evidence>
<dbReference type="GO" id="GO:0008270">
    <property type="term" value="F:zinc ion binding"/>
    <property type="evidence" value="ECO:0007669"/>
    <property type="project" value="UniProtKB-KW"/>
</dbReference>
<evidence type="ECO:0000313" key="15">
    <source>
        <dbReference type="Proteomes" id="UP000241769"/>
    </source>
</evidence>
<dbReference type="GO" id="GO:0016567">
    <property type="term" value="P:protein ubiquitination"/>
    <property type="evidence" value="ECO:0007669"/>
    <property type="project" value="InterPro"/>
</dbReference>
<keyword evidence="10 12" id="KW-1133">Transmembrane helix</keyword>
<sequence length="254" mass="29179">MEEKKLQKAGNILLASSFVGLGAYLTYLGYDEAMKMECIKSYPMSSLKKLEEETKPWIEWNDAKPRPIYVKTYGYAASEQPLTAQVSRKKVIIYERKTVSSSANPLRNLSPFTEVDSVHRRTPFYIHDENVRANIDFPLTQPDLETLTVKREKKNSFWLSLVLSPFVNYPHEYVTIERALPTNKKIFIAGMVTRATGGTLEILEPWNRMYPTIISTKSEEELMRDMRYKRDGCITAGSIITLAASFFLVKSLRQ</sequence>
<dbReference type="AlphaFoldDB" id="A0A2P6NFF1"/>
<comment type="subcellular location">
    <subcellularLocation>
        <location evidence="2">Membrane</location>
        <topology evidence="2">Multi-pass membrane protein</topology>
    </subcellularLocation>
</comment>
<evidence type="ECO:0000256" key="12">
    <source>
        <dbReference type="SAM" id="Phobius"/>
    </source>
</evidence>
<dbReference type="EC" id="2.3.2.27" evidence="3"/>
<dbReference type="Proteomes" id="UP000241769">
    <property type="component" value="Unassembled WGS sequence"/>
</dbReference>
<organism evidence="14 15">
    <name type="scientific">Planoprotostelium fungivorum</name>
    <dbReference type="NCBI Taxonomy" id="1890364"/>
    <lineage>
        <taxon>Eukaryota</taxon>
        <taxon>Amoebozoa</taxon>
        <taxon>Evosea</taxon>
        <taxon>Variosea</taxon>
        <taxon>Cavosteliida</taxon>
        <taxon>Cavosteliaceae</taxon>
        <taxon>Planoprotostelium</taxon>
    </lineage>
</organism>
<name>A0A2P6NFF1_9EUKA</name>
<keyword evidence="11 12" id="KW-0472">Membrane</keyword>
<evidence type="ECO:0000256" key="5">
    <source>
        <dbReference type="ARBA" id="ARBA00022692"/>
    </source>
</evidence>
<dbReference type="Pfam" id="PF12483">
    <property type="entry name" value="GIDE"/>
    <property type="match status" value="1"/>
</dbReference>
<evidence type="ECO:0000256" key="10">
    <source>
        <dbReference type="ARBA" id="ARBA00022989"/>
    </source>
</evidence>
<dbReference type="InterPro" id="IPR022170">
    <property type="entry name" value="MUL1-like"/>
</dbReference>
<keyword evidence="9" id="KW-0862">Zinc</keyword>
<keyword evidence="7" id="KW-0863">Zinc-finger</keyword>
<proteinExistence type="predicted"/>
<dbReference type="GO" id="GO:0016020">
    <property type="term" value="C:membrane"/>
    <property type="evidence" value="ECO:0007669"/>
    <property type="project" value="UniProtKB-SubCell"/>
</dbReference>
<evidence type="ECO:0000259" key="13">
    <source>
        <dbReference type="Pfam" id="PF12483"/>
    </source>
</evidence>
<evidence type="ECO:0000256" key="1">
    <source>
        <dbReference type="ARBA" id="ARBA00000900"/>
    </source>
</evidence>
<dbReference type="EMBL" id="MDYQ01000098">
    <property type="protein sequence ID" value="PRP82684.1"/>
    <property type="molecule type" value="Genomic_DNA"/>
</dbReference>
<keyword evidence="8" id="KW-0833">Ubl conjugation pathway</keyword>
<keyword evidence="5 12" id="KW-0812">Transmembrane</keyword>
<keyword evidence="15" id="KW-1185">Reference proteome</keyword>
<evidence type="ECO:0000256" key="8">
    <source>
        <dbReference type="ARBA" id="ARBA00022786"/>
    </source>
</evidence>
<feature type="transmembrane region" description="Helical" evidence="12">
    <location>
        <begin position="12"/>
        <end position="30"/>
    </location>
</feature>
<comment type="caution">
    <text evidence="14">The sequence shown here is derived from an EMBL/GenBank/DDBJ whole genome shotgun (WGS) entry which is preliminary data.</text>
</comment>
<evidence type="ECO:0000256" key="6">
    <source>
        <dbReference type="ARBA" id="ARBA00022723"/>
    </source>
</evidence>
<dbReference type="InParanoid" id="A0A2P6NFF1"/>
<comment type="catalytic activity">
    <reaction evidence="1">
        <text>S-ubiquitinyl-[E2 ubiquitin-conjugating enzyme]-L-cysteine + [acceptor protein]-L-lysine = [E2 ubiquitin-conjugating enzyme]-L-cysteine + N(6)-ubiquitinyl-[acceptor protein]-L-lysine.</text>
        <dbReference type="EC" id="2.3.2.27"/>
    </reaction>
</comment>
<keyword evidence="4" id="KW-0808">Transferase</keyword>
<evidence type="ECO:0000256" key="3">
    <source>
        <dbReference type="ARBA" id="ARBA00012483"/>
    </source>
</evidence>
<reference evidence="14 15" key="1">
    <citation type="journal article" date="2018" name="Genome Biol. Evol.">
        <title>Multiple Roots of Fruiting Body Formation in Amoebozoa.</title>
        <authorList>
            <person name="Hillmann F."/>
            <person name="Forbes G."/>
            <person name="Novohradska S."/>
            <person name="Ferling I."/>
            <person name="Riege K."/>
            <person name="Groth M."/>
            <person name="Westermann M."/>
            <person name="Marz M."/>
            <person name="Spaller T."/>
            <person name="Winckler T."/>
            <person name="Schaap P."/>
            <person name="Glockner G."/>
        </authorList>
    </citation>
    <scope>NUCLEOTIDE SEQUENCE [LARGE SCALE GENOMIC DNA]</scope>
    <source>
        <strain evidence="14 15">Jena</strain>
    </source>
</reference>
<evidence type="ECO:0000313" key="14">
    <source>
        <dbReference type="EMBL" id="PRP82684.1"/>
    </source>
</evidence>
<gene>
    <name evidence="14" type="ORF">PROFUN_10048</name>
</gene>
<evidence type="ECO:0000256" key="2">
    <source>
        <dbReference type="ARBA" id="ARBA00004141"/>
    </source>
</evidence>
<evidence type="ECO:0000256" key="9">
    <source>
        <dbReference type="ARBA" id="ARBA00022833"/>
    </source>
</evidence>
<accession>A0A2P6NFF1</accession>
<evidence type="ECO:0000256" key="11">
    <source>
        <dbReference type="ARBA" id="ARBA00023136"/>
    </source>
</evidence>
<dbReference type="GO" id="GO:0061630">
    <property type="term" value="F:ubiquitin protein ligase activity"/>
    <property type="evidence" value="ECO:0007669"/>
    <property type="project" value="UniProtKB-EC"/>
</dbReference>
<protein>
    <recommendedName>
        <fullName evidence="3">RING-type E3 ubiquitin transferase</fullName>
        <ecNumber evidence="3">2.3.2.27</ecNumber>
    </recommendedName>
</protein>
<feature type="domain" description="E3 Ubiquitin ligase MUL1-like" evidence="13">
    <location>
        <begin position="115"/>
        <end position="240"/>
    </location>
</feature>